<keyword evidence="5" id="KW-1133">Transmembrane helix</keyword>
<keyword evidence="2" id="KW-0812">Transmembrane</keyword>
<dbReference type="EnsemblMetazoa" id="AFUN006958-RA">
    <property type="protein sequence ID" value="AFUN006958-PA"/>
    <property type="gene ID" value="AFUN006958"/>
</dbReference>
<dbReference type="GO" id="GO:0070593">
    <property type="term" value="P:dendrite self-avoidance"/>
    <property type="evidence" value="ECO:0007669"/>
    <property type="project" value="TreeGrafter"/>
</dbReference>
<name>A0A182RL40_ANOFN</name>
<dbReference type="GO" id="GO:0030424">
    <property type="term" value="C:axon"/>
    <property type="evidence" value="ECO:0007669"/>
    <property type="project" value="TreeGrafter"/>
</dbReference>
<dbReference type="GO" id="GO:0007156">
    <property type="term" value="P:homophilic cell adhesion via plasma membrane adhesion molecules"/>
    <property type="evidence" value="ECO:0007669"/>
    <property type="project" value="TreeGrafter"/>
</dbReference>
<dbReference type="VEuPathDB" id="VectorBase:AFUN2_005498"/>
<evidence type="ECO:0000256" key="8">
    <source>
        <dbReference type="ARBA" id="ARBA00023319"/>
    </source>
</evidence>
<dbReference type="InterPro" id="IPR013783">
    <property type="entry name" value="Ig-like_fold"/>
</dbReference>
<dbReference type="GO" id="GO:0007411">
    <property type="term" value="P:axon guidance"/>
    <property type="evidence" value="ECO:0007669"/>
    <property type="project" value="TreeGrafter"/>
</dbReference>
<evidence type="ECO:0000256" key="6">
    <source>
        <dbReference type="ARBA" id="ARBA00023136"/>
    </source>
</evidence>
<dbReference type="Gene3D" id="2.60.40.10">
    <property type="entry name" value="Immunoglobulins"/>
    <property type="match status" value="2"/>
</dbReference>
<dbReference type="SUPFAM" id="SSF48726">
    <property type="entry name" value="Immunoglobulin"/>
    <property type="match status" value="2"/>
</dbReference>
<dbReference type="VEuPathDB" id="VectorBase:AFUN006958"/>
<keyword evidence="6" id="KW-0472">Membrane</keyword>
<organism evidence="10">
    <name type="scientific">Anopheles funestus</name>
    <name type="common">African malaria mosquito</name>
    <dbReference type="NCBI Taxonomy" id="62324"/>
    <lineage>
        <taxon>Eukaryota</taxon>
        <taxon>Metazoa</taxon>
        <taxon>Ecdysozoa</taxon>
        <taxon>Arthropoda</taxon>
        <taxon>Hexapoda</taxon>
        <taxon>Insecta</taxon>
        <taxon>Pterygota</taxon>
        <taxon>Neoptera</taxon>
        <taxon>Endopterygota</taxon>
        <taxon>Diptera</taxon>
        <taxon>Nematocera</taxon>
        <taxon>Culicoidea</taxon>
        <taxon>Culicidae</taxon>
        <taxon>Anophelinae</taxon>
        <taxon>Anopheles</taxon>
    </lineage>
</organism>
<dbReference type="GO" id="GO:0098632">
    <property type="term" value="F:cell-cell adhesion mediator activity"/>
    <property type="evidence" value="ECO:0007669"/>
    <property type="project" value="TreeGrafter"/>
</dbReference>
<evidence type="ECO:0000256" key="3">
    <source>
        <dbReference type="ARBA" id="ARBA00022729"/>
    </source>
</evidence>
<keyword evidence="8" id="KW-0393">Immunoglobulin domain</keyword>
<dbReference type="SMART" id="SM00408">
    <property type="entry name" value="IGc2"/>
    <property type="match status" value="1"/>
</dbReference>
<keyword evidence="3" id="KW-0732">Signal</keyword>
<evidence type="ECO:0000256" key="2">
    <source>
        <dbReference type="ARBA" id="ARBA00022692"/>
    </source>
</evidence>
<dbReference type="InterPro" id="IPR003598">
    <property type="entry name" value="Ig_sub2"/>
</dbReference>
<dbReference type="Pfam" id="PF13927">
    <property type="entry name" value="Ig_3"/>
    <property type="match status" value="2"/>
</dbReference>
<keyword evidence="7" id="KW-1015">Disulfide bond</keyword>
<evidence type="ECO:0000256" key="5">
    <source>
        <dbReference type="ARBA" id="ARBA00022989"/>
    </source>
</evidence>
<dbReference type="SMART" id="SM00409">
    <property type="entry name" value="IG"/>
    <property type="match status" value="1"/>
</dbReference>
<dbReference type="AlphaFoldDB" id="A0A182RL40"/>
<evidence type="ECO:0000256" key="7">
    <source>
        <dbReference type="ARBA" id="ARBA00023157"/>
    </source>
</evidence>
<sequence>MEFFVVMSIFKEFFVSTPPTFLIKPQDQKTALNGVASFKCTASGNPQPSVFWTKEGSQTLMFPNNTYDNMQVSVQGTLQIRGVQKDDDGYYICSALSVAGSTASRAYLQVLTSEDSNPPPILQIVPANQTLPRGTVATLPCRASGNPTPAIRWMKNANDINLPAVTGAFQSSPRGGNAKN</sequence>
<evidence type="ECO:0000259" key="9">
    <source>
        <dbReference type="PROSITE" id="PS50835"/>
    </source>
</evidence>
<accession>A0A182RL40</accession>
<dbReference type="InterPro" id="IPR003599">
    <property type="entry name" value="Ig_sub"/>
</dbReference>
<dbReference type="FunFam" id="2.60.40.10:FF:000008">
    <property type="entry name" value="roundabout homolog 2 isoform X2"/>
    <property type="match status" value="1"/>
</dbReference>
<dbReference type="PANTHER" id="PTHR10075:SF100">
    <property type="entry name" value="FASCICLIN-2"/>
    <property type="match status" value="1"/>
</dbReference>
<dbReference type="GO" id="GO:0005886">
    <property type="term" value="C:plasma membrane"/>
    <property type="evidence" value="ECO:0007669"/>
    <property type="project" value="TreeGrafter"/>
</dbReference>
<feature type="domain" description="Ig-like" evidence="9">
    <location>
        <begin position="19"/>
        <end position="109"/>
    </location>
</feature>
<dbReference type="PANTHER" id="PTHR10075">
    <property type="entry name" value="BASIGIN RELATED"/>
    <property type="match status" value="1"/>
</dbReference>
<reference evidence="10" key="1">
    <citation type="submission" date="2020-05" db="UniProtKB">
        <authorList>
            <consortium name="EnsemblMetazoa"/>
        </authorList>
    </citation>
    <scope>IDENTIFICATION</scope>
    <source>
        <strain evidence="10">FUMOZ</strain>
    </source>
</reference>
<protein>
    <recommendedName>
        <fullName evidence="9">Ig-like domain-containing protein</fullName>
    </recommendedName>
</protein>
<dbReference type="InterPro" id="IPR007110">
    <property type="entry name" value="Ig-like_dom"/>
</dbReference>
<comment type="subcellular location">
    <subcellularLocation>
        <location evidence="1">Membrane</location>
        <topology evidence="1">Single-pass membrane protein</topology>
    </subcellularLocation>
</comment>
<dbReference type="STRING" id="62324.A0A182RL40"/>
<evidence type="ECO:0000313" key="10">
    <source>
        <dbReference type="EnsemblMetazoa" id="AFUN006958-PA"/>
    </source>
</evidence>
<keyword evidence="4" id="KW-0677">Repeat</keyword>
<dbReference type="InterPro" id="IPR036179">
    <property type="entry name" value="Ig-like_dom_sf"/>
</dbReference>
<evidence type="ECO:0000256" key="1">
    <source>
        <dbReference type="ARBA" id="ARBA00004167"/>
    </source>
</evidence>
<evidence type="ECO:0000256" key="4">
    <source>
        <dbReference type="ARBA" id="ARBA00022737"/>
    </source>
</evidence>
<proteinExistence type="predicted"/>
<feature type="domain" description="Ig-like" evidence="9">
    <location>
        <begin position="120"/>
        <end position="180"/>
    </location>
</feature>
<dbReference type="PROSITE" id="PS50835">
    <property type="entry name" value="IG_LIKE"/>
    <property type="match status" value="2"/>
</dbReference>